<feature type="compositionally biased region" description="Pro residues" evidence="1">
    <location>
        <begin position="425"/>
        <end position="435"/>
    </location>
</feature>
<name>A0A2S6GLW2_9PSEU</name>
<reference evidence="2 3" key="1">
    <citation type="submission" date="2018-02" db="EMBL/GenBank/DDBJ databases">
        <title>Genomic Encyclopedia of Archaeal and Bacterial Type Strains, Phase II (KMG-II): from individual species to whole genera.</title>
        <authorList>
            <person name="Goeker M."/>
        </authorList>
    </citation>
    <scope>NUCLEOTIDE SEQUENCE [LARGE SCALE GENOMIC DNA]</scope>
    <source>
        <strain evidence="2 3">YU 961-1</strain>
    </source>
</reference>
<organism evidence="2 3">
    <name type="scientific">Actinokineospora auranticolor</name>
    <dbReference type="NCBI Taxonomy" id="155976"/>
    <lineage>
        <taxon>Bacteria</taxon>
        <taxon>Bacillati</taxon>
        <taxon>Actinomycetota</taxon>
        <taxon>Actinomycetes</taxon>
        <taxon>Pseudonocardiales</taxon>
        <taxon>Pseudonocardiaceae</taxon>
        <taxon>Actinokineospora</taxon>
    </lineage>
</organism>
<dbReference type="InterPro" id="IPR011990">
    <property type="entry name" value="TPR-like_helical_dom_sf"/>
</dbReference>
<protein>
    <recommendedName>
        <fullName evidence="4">Tetratricopeptide repeat protein</fullName>
    </recommendedName>
</protein>
<evidence type="ECO:0000313" key="2">
    <source>
        <dbReference type="EMBL" id="PPK66207.1"/>
    </source>
</evidence>
<dbReference type="SUPFAM" id="SSF48452">
    <property type="entry name" value="TPR-like"/>
    <property type="match status" value="1"/>
</dbReference>
<dbReference type="AlphaFoldDB" id="A0A2S6GLW2"/>
<feature type="compositionally biased region" description="Gly residues" evidence="1">
    <location>
        <begin position="438"/>
        <end position="447"/>
    </location>
</feature>
<dbReference type="SMART" id="SM00028">
    <property type="entry name" value="TPR"/>
    <property type="match status" value="2"/>
</dbReference>
<dbReference type="RefSeq" id="WP_104480676.1">
    <property type="nucleotide sequence ID" value="NZ_CP154825.1"/>
</dbReference>
<proteinExistence type="predicted"/>
<accession>A0A2S6GLW2</accession>
<evidence type="ECO:0000256" key="1">
    <source>
        <dbReference type="SAM" id="MobiDB-lite"/>
    </source>
</evidence>
<keyword evidence="3" id="KW-1185">Reference proteome</keyword>
<feature type="compositionally biased region" description="Low complexity" evidence="1">
    <location>
        <begin position="376"/>
        <end position="392"/>
    </location>
</feature>
<sequence>MASRQSSMPRVSDSWSGPARAPLLDTLAAADYALARGRRRDHPRFARLGAESGGFTADAACRWVRTHRGAIAATVQEVALAAGTPGGVADAVLLGEVSSALTHLGDPGLCLRAHGIAVSAARRVWPGDRRWEMDAGVGLCQALVELRAAEATRACTDVLRVAEGEDAGPVRAAVLDRRATAHLLAGEHDAAEADVDAALAAHESSGPRSWGNRRDATRTHLTRRARLLSLRGEIACARGDLDAALAASDEALAVLGDNRKALGHVHVVIGRAEALLARGDLAAADTQVHRAVASARPRGCGHPHPGGIHERVHHAARELHLALAARPDPADTRDHVALADEHQRAAATATRIAPCPAADVSTPDANPVDPTERHPTMTTPDPSTTETEGPETTPDPRADARPAPPRVITPLGRGCGTGFSASGPGEPPRAAPRPAPGAGSGAAGGGR</sequence>
<dbReference type="Proteomes" id="UP000239203">
    <property type="component" value="Unassembled WGS sequence"/>
</dbReference>
<feature type="region of interest" description="Disordered" evidence="1">
    <location>
        <begin position="342"/>
        <end position="447"/>
    </location>
</feature>
<dbReference type="EMBL" id="PTIX01000011">
    <property type="protein sequence ID" value="PPK66207.1"/>
    <property type="molecule type" value="Genomic_DNA"/>
</dbReference>
<gene>
    <name evidence="2" type="ORF">CLV40_111171</name>
</gene>
<dbReference type="InterPro" id="IPR019734">
    <property type="entry name" value="TPR_rpt"/>
</dbReference>
<evidence type="ECO:0008006" key="4">
    <source>
        <dbReference type="Google" id="ProtNLM"/>
    </source>
</evidence>
<comment type="caution">
    <text evidence="2">The sequence shown here is derived from an EMBL/GenBank/DDBJ whole genome shotgun (WGS) entry which is preliminary data.</text>
</comment>
<dbReference type="OrthoDB" id="10021337at2"/>
<dbReference type="Gene3D" id="1.25.40.10">
    <property type="entry name" value="Tetratricopeptide repeat domain"/>
    <property type="match status" value="1"/>
</dbReference>
<evidence type="ECO:0000313" key="3">
    <source>
        <dbReference type="Proteomes" id="UP000239203"/>
    </source>
</evidence>